<keyword evidence="2" id="KW-1185">Reference proteome</keyword>
<name>A0ABX8S344_9GAMM</name>
<protein>
    <submittedName>
        <fullName evidence="1">Uncharacterized protein</fullName>
    </submittedName>
</protein>
<organism evidence="1 2">
    <name type="scientific">Shewanella eurypsychrophilus</name>
    <dbReference type="NCBI Taxonomy" id="2593656"/>
    <lineage>
        <taxon>Bacteria</taxon>
        <taxon>Pseudomonadati</taxon>
        <taxon>Pseudomonadota</taxon>
        <taxon>Gammaproteobacteria</taxon>
        <taxon>Alteromonadales</taxon>
        <taxon>Shewanellaceae</taxon>
        <taxon>Shewanella</taxon>
    </lineage>
</organism>
<proteinExistence type="predicted"/>
<dbReference type="EMBL" id="CP045503">
    <property type="protein sequence ID" value="QXP44979.1"/>
    <property type="molecule type" value="Genomic_DNA"/>
</dbReference>
<gene>
    <name evidence="1" type="ORF">FM038_25320</name>
</gene>
<reference evidence="1" key="1">
    <citation type="submission" date="2021-07" db="EMBL/GenBank/DDBJ databases">
        <title>Shewanella sp. YLB-07 whole genome sequence.</title>
        <authorList>
            <person name="Yu L."/>
        </authorList>
    </citation>
    <scope>NUCLEOTIDE SEQUENCE</scope>
    <source>
        <strain evidence="1">YLB-08</strain>
    </source>
</reference>
<accession>A0ABX8S344</accession>
<evidence type="ECO:0000313" key="1">
    <source>
        <dbReference type="EMBL" id="QXP44979.1"/>
    </source>
</evidence>
<dbReference type="RefSeq" id="WP_185965744.1">
    <property type="nucleotide sequence ID" value="NZ_CP045503.2"/>
</dbReference>
<sequence>MEIKIIDAAINAFKAKYGVSIPAQIITIEYSGEGMWRVKLPSSDLATVEQASLQVNLL</sequence>
<dbReference type="Proteomes" id="UP000316416">
    <property type="component" value="Chromosome"/>
</dbReference>
<evidence type="ECO:0000313" key="2">
    <source>
        <dbReference type="Proteomes" id="UP000316416"/>
    </source>
</evidence>